<keyword evidence="1" id="KW-1133">Transmembrane helix</keyword>
<evidence type="ECO:0000313" key="3">
    <source>
        <dbReference type="EMBL" id="THE14819.1"/>
    </source>
</evidence>
<feature type="signal peptide" evidence="2">
    <location>
        <begin position="1"/>
        <end position="27"/>
    </location>
</feature>
<keyword evidence="1" id="KW-0472">Membrane</keyword>
<dbReference type="SUPFAM" id="SSF50242">
    <property type="entry name" value="TIMP-like"/>
    <property type="match status" value="1"/>
</dbReference>
<dbReference type="Proteomes" id="UP000306477">
    <property type="component" value="Unassembled WGS sequence"/>
</dbReference>
<dbReference type="AlphaFoldDB" id="A0A4S3PY35"/>
<gene>
    <name evidence="3" type="ORF">E1I69_03100</name>
</gene>
<dbReference type="EMBL" id="SLUB01000003">
    <property type="protein sequence ID" value="THE14819.1"/>
    <property type="molecule type" value="Genomic_DNA"/>
</dbReference>
<keyword evidence="2" id="KW-0732">Signal</keyword>
<reference evidence="3 4" key="1">
    <citation type="journal article" date="2019" name="Indoor Air">
        <title>Impacts of indoor surface finishes on bacterial viability.</title>
        <authorList>
            <person name="Hu J."/>
            <person name="Maamar S.B."/>
            <person name="Glawe A.J."/>
            <person name="Gottel N."/>
            <person name="Gilbert J.A."/>
            <person name="Hartmann E.M."/>
        </authorList>
    </citation>
    <scope>NUCLEOTIDE SEQUENCE [LARGE SCALE GENOMIC DNA]</scope>
    <source>
        <strain evidence="3 4">AF060A6</strain>
    </source>
</reference>
<dbReference type="InterPro" id="IPR008993">
    <property type="entry name" value="TIMP-like_OB-fold"/>
</dbReference>
<feature type="transmembrane region" description="Helical" evidence="1">
    <location>
        <begin position="165"/>
        <end position="183"/>
    </location>
</feature>
<protein>
    <recommendedName>
        <fullName evidence="5">Tissue inhibitor of metalloproteinase</fullName>
    </recommendedName>
</protein>
<dbReference type="RefSeq" id="WP_136378168.1">
    <property type="nucleotide sequence ID" value="NZ_SLUB01000003.1"/>
</dbReference>
<evidence type="ECO:0000256" key="2">
    <source>
        <dbReference type="SAM" id="SignalP"/>
    </source>
</evidence>
<name>A0A4S3PY35_9BACI</name>
<evidence type="ECO:0008006" key="5">
    <source>
        <dbReference type="Google" id="ProtNLM"/>
    </source>
</evidence>
<accession>A0A4S3PY35</accession>
<keyword evidence="1" id="KW-0812">Transmembrane</keyword>
<proteinExistence type="predicted"/>
<dbReference type="Gene3D" id="2.40.50.120">
    <property type="match status" value="1"/>
</dbReference>
<sequence>MKYVKGLLVLLLLFLIFISLFPRQASACDCARPESVNEELNRKTAVFSGKVINLVDENKSSYIQSSADPINVLFEVRETWKGIQTSQVIVSTARSGASCGYEFELNKEYLVYAYGDKEQLETGFCERTELLSAAGEDLDILGKGEAPTEKVDLQDDLGEPGTSNLVLYLSIVGVLFIVGFIILKRMKKPRL</sequence>
<comment type="caution">
    <text evidence="3">The sequence shown here is derived from an EMBL/GenBank/DDBJ whole genome shotgun (WGS) entry which is preliminary data.</text>
</comment>
<keyword evidence="4" id="KW-1185">Reference proteome</keyword>
<feature type="chain" id="PRO_5020527134" description="Tissue inhibitor of metalloproteinase" evidence="2">
    <location>
        <begin position="28"/>
        <end position="191"/>
    </location>
</feature>
<evidence type="ECO:0000256" key="1">
    <source>
        <dbReference type="SAM" id="Phobius"/>
    </source>
</evidence>
<evidence type="ECO:0000313" key="4">
    <source>
        <dbReference type="Proteomes" id="UP000306477"/>
    </source>
</evidence>
<organism evidence="3 4">
    <name type="scientific">Bacillus timonensis</name>
    <dbReference type="NCBI Taxonomy" id="1033734"/>
    <lineage>
        <taxon>Bacteria</taxon>
        <taxon>Bacillati</taxon>
        <taxon>Bacillota</taxon>
        <taxon>Bacilli</taxon>
        <taxon>Bacillales</taxon>
        <taxon>Bacillaceae</taxon>
        <taxon>Bacillus</taxon>
    </lineage>
</organism>
<dbReference type="OrthoDB" id="8221747at2"/>